<feature type="compositionally biased region" description="Low complexity" evidence="1">
    <location>
        <begin position="825"/>
        <end position="839"/>
    </location>
</feature>
<gene>
    <name evidence="2" type="ORF">ACFSJD_42990</name>
</gene>
<name>A0ABW4F9L6_9PSEU</name>
<feature type="region of interest" description="Disordered" evidence="1">
    <location>
        <begin position="576"/>
        <end position="599"/>
    </location>
</feature>
<organism evidence="2 3">
    <name type="scientific">Pseudonocardia yunnanensis</name>
    <dbReference type="NCBI Taxonomy" id="58107"/>
    <lineage>
        <taxon>Bacteria</taxon>
        <taxon>Bacillati</taxon>
        <taxon>Actinomycetota</taxon>
        <taxon>Actinomycetes</taxon>
        <taxon>Pseudonocardiales</taxon>
        <taxon>Pseudonocardiaceae</taxon>
        <taxon>Pseudonocardia</taxon>
    </lineage>
</organism>
<feature type="region of interest" description="Disordered" evidence="1">
    <location>
        <begin position="809"/>
        <end position="839"/>
    </location>
</feature>
<dbReference type="EMBL" id="JBHUCO010000080">
    <property type="protein sequence ID" value="MFD1524318.1"/>
    <property type="molecule type" value="Genomic_DNA"/>
</dbReference>
<feature type="region of interest" description="Disordered" evidence="1">
    <location>
        <begin position="246"/>
        <end position="276"/>
    </location>
</feature>
<evidence type="ECO:0000313" key="3">
    <source>
        <dbReference type="Proteomes" id="UP001597114"/>
    </source>
</evidence>
<dbReference type="RefSeq" id="WP_379659478.1">
    <property type="nucleotide sequence ID" value="NZ_JBHUCO010000080.1"/>
</dbReference>
<dbReference type="Proteomes" id="UP001597114">
    <property type="component" value="Unassembled WGS sequence"/>
</dbReference>
<comment type="caution">
    <text evidence="2">The sequence shown here is derived from an EMBL/GenBank/DDBJ whole genome shotgun (WGS) entry which is preliminary data.</text>
</comment>
<feature type="region of interest" description="Disordered" evidence="1">
    <location>
        <begin position="738"/>
        <end position="764"/>
    </location>
</feature>
<proteinExistence type="predicted"/>
<evidence type="ECO:0000313" key="2">
    <source>
        <dbReference type="EMBL" id="MFD1524318.1"/>
    </source>
</evidence>
<sequence length="839" mass="83500">MMSATTWPDPAEESVWTWQPLWSLVQLPLELEVPVAGGPRAPPAPFSVFGPSVPDADVRAVPVQVIPPPAQSMVAEAIVQLDAPGTVGPPEFALDPGATGAGSVAGWSCPSGAPCCGSSCCWSPDRLDSSDGPMLPSLTVAFAVERACTSGAMMFASGPDEAPEFVTAWQTPPATPSQVPSLCEPRGSGDTDGSVAVALLVTFPSQRVSPSQARAPPAAEAADGPGVSLDVLTGFGSPFASTCGWSPASASAAPDPVEAVDTDRTSQPPVPPSQVALPVETRGAPPLTAPSQASVLVFTAPEQPASAHCRLALDDAVELGPLVGWPATGSPVSGSVTTKSGAEDAAEVASPAHPPSVTVQFVVARVPRACGDTAVSRALVSATAVPPQVPSAPSQRTCAEAWETLTGPDTAVTPSAASAGSRSATVVSVAVEQFPPAPCTVQFVVAVLSRTPTTSPEAAPVVVLAAAPRHSAAAQSACAPAVLDAASSRPGAPSTAARKPSVRAAVSLTSETDSAPQVPAAVSHVEEPLVVRTAGLAPAATAPVTLPLVFVAALPVHAAPSPQSTFALAVLAAKPSPSVVTPGAPSSKEADRTAARSSVALPTRVPLSAPQSPPAAAQVASPLLVRSAPAARPVAVPVVAARPFPVQPAPSQSSATAAVLAPPASRFRAVPPWPEPDSDEQPPPVTVQFALPVVVASGAAGLAAAAAVPVAARSVSARSVALVVEAARPVQPVAPSTHRVSARACAPSSDRRSPTSTELDVPHPPAAASQCAVALARRVSSPFTSLLGASTASCAPVVSRAAVVEASRTSARSVAAPELEVSHTPAPVAHPASAPPESA</sequence>
<accession>A0ABW4F9L6</accession>
<feature type="compositionally biased region" description="Low complexity" evidence="1">
    <location>
        <begin position="246"/>
        <end position="259"/>
    </location>
</feature>
<evidence type="ECO:0000256" key="1">
    <source>
        <dbReference type="SAM" id="MobiDB-lite"/>
    </source>
</evidence>
<reference evidence="3" key="1">
    <citation type="journal article" date="2019" name="Int. J. Syst. Evol. Microbiol.">
        <title>The Global Catalogue of Microorganisms (GCM) 10K type strain sequencing project: providing services to taxonomists for standard genome sequencing and annotation.</title>
        <authorList>
            <consortium name="The Broad Institute Genomics Platform"/>
            <consortium name="The Broad Institute Genome Sequencing Center for Infectious Disease"/>
            <person name="Wu L."/>
            <person name="Ma J."/>
        </authorList>
    </citation>
    <scope>NUCLEOTIDE SEQUENCE [LARGE SCALE GENOMIC DNA]</scope>
    <source>
        <strain evidence="3">CCM 7043</strain>
    </source>
</reference>
<keyword evidence="3" id="KW-1185">Reference proteome</keyword>
<protein>
    <submittedName>
        <fullName evidence="2">Uncharacterized protein</fullName>
    </submittedName>
</protein>